<evidence type="ECO:0000313" key="2">
    <source>
        <dbReference type="Proteomes" id="UP000015105"/>
    </source>
</evidence>
<reference evidence="2" key="1">
    <citation type="journal article" date="2014" name="Science">
        <title>Ancient hybridizations among the ancestral genomes of bread wheat.</title>
        <authorList>
            <consortium name="International Wheat Genome Sequencing Consortium,"/>
            <person name="Marcussen T."/>
            <person name="Sandve S.R."/>
            <person name="Heier L."/>
            <person name="Spannagl M."/>
            <person name="Pfeifer M."/>
            <person name="Jakobsen K.S."/>
            <person name="Wulff B.B."/>
            <person name="Steuernagel B."/>
            <person name="Mayer K.F."/>
            <person name="Olsen O.A."/>
        </authorList>
    </citation>
    <scope>NUCLEOTIDE SEQUENCE [LARGE SCALE GENOMIC DNA]</scope>
    <source>
        <strain evidence="2">cv. AL8/78</strain>
    </source>
</reference>
<keyword evidence="2" id="KW-1185">Reference proteome</keyword>
<evidence type="ECO:0000313" key="1">
    <source>
        <dbReference type="EnsemblPlants" id="AET2Gv20032800.2"/>
    </source>
</evidence>
<reference evidence="2" key="2">
    <citation type="journal article" date="2017" name="Nat. Plants">
        <title>The Aegilops tauschii genome reveals multiple impacts of transposons.</title>
        <authorList>
            <person name="Zhao G."/>
            <person name="Zou C."/>
            <person name="Li K."/>
            <person name="Wang K."/>
            <person name="Li T."/>
            <person name="Gao L."/>
            <person name="Zhang X."/>
            <person name="Wang H."/>
            <person name="Yang Z."/>
            <person name="Liu X."/>
            <person name="Jiang W."/>
            <person name="Mao L."/>
            <person name="Kong X."/>
            <person name="Jiao Y."/>
            <person name="Jia J."/>
        </authorList>
    </citation>
    <scope>NUCLEOTIDE SEQUENCE [LARGE SCALE GENOMIC DNA]</scope>
    <source>
        <strain evidence="2">cv. AL8/78</strain>
    </source>
</reference>
<reference evidence="1" key="5">
    <citation type="journal article" date="2021" name="G3 (Bethesda)">
        <title>Aegilops tauschii genome assembly Aet v5.0 features greater sequence contiguity and improved annotation.</title>
        <authorList>
            <person name="Wang L."/>
            <person name="Zhu T."/>
            <person name="Rodriguez J.C."/>
            <person name="Deal K.R."/>
            <person name="Dubcovsky J."/>
            <person name="McGuire P.E."/>
            <person name="Lux T."/>
            <person name="Spannagl M."/>
            <person name="Mayer K.F.X."/>
            <person name="Baldrich P."/>
            <person name="Meyers B.C."/>
            <person name="Huo N."/>
            <person name="Gu Y.Q."/>
            <person name="Zhou H."/>
            <person name="Devos K.M."/>
            <person name="Bennetzen J.L."/>
            <person name="Unver T."/>
            <person name="Budak H."/>
            <person name="Gulick P.J."/>
            <person name="Galiba G."/>
            <person name="Kalapos B."/>
            <person name="Nelson D.R."/>
            <person name="Li P."/>
            <person name="You F.M."/>
            <person name="Luo M.C."/>
            <person name="Dvorak J."/>
        </authorList>
    </citation>
    <scope>NUCLEOTIDE SEQUENCE [LARGE SCALE GENOMIC DNA]</scope>
    <source>
        <strain evidence="1">cv. AL8/78</strain>
    </source>
</reference>
<name>A0A453A911_AEGTS</name>
<dbReference type="AlphaFoldDB" id="A0A453A911"/>
<reference evidence="1" key="3">
    <citation type="journal article" date="2017" name="Nature">
        <title>Genome sequence of the progenitor of the wheat D genome Aegilops tauschii.</title>
        <authorList>
            <person name="Luo M.C."/>
            <person name="Gu Y.Q."/>
            <person name="Puiu D."/>
            <person name="Wang H."/>
            <person name="Twardziok S.O."/>
            <person name="Deal K.R."/>
            <person name="Huo N."/>
            <person name="Zhu T."/>
            <person name="Wang L."/>
            <person name="Wang Y."/>
            <person name="McGuire P.E."/>
            <person name="Liu S."/>
            <person name="Long H."/>
            <person name="Ramasamy R.K."/>
            <person name="Rodriguez J.C."/>
            <person name="Van S.L."/>
            <person name="Yuan L."/>
            <person name="Wang Z."/>
            <person name="Xia Z."/>
            <person name="Xiao L."/>
            <person name="Anderson O.D."/>
            <person name="Ouyang S."/>
            <person name="Liang Y."/>
            <person name="Zimin A.V."/>
            <person name="Pertea G."/>
            <person name="Qi P."/>
            <person name="Bennetzen J.L."/>
            <person name="Dai X."/>
            <person name="Dawson M.W."/>
            <person name="Muller H.G."/>
            <person name="Kugler K."/>
            <person name="Rivarola-Duarte L."/>
            <person name="Spannagl M."/>
            <person name="Mayer K.F.X."/>
            <person name="Lu F.H."/>
            <person name="Bevan M.W."/>
            <person name="Leroy P."/>
            <person name="Li P."/>
            <person name="You F.M."/>
            <person name="Sun Q."/>
            <person name="Liu Z."/>
            <person name="Lyons E."/>
            <person name="Wicker T."/>
            <person name="Salzberg S.L."/>
            <person name="Devos K.M."/>
            <person name="Dvorak J."/>
        </authorList>
    </citation>
    <scope>NUCLEOTIDE SEQUENCE [LARGE SCALE GENOMIC DNA]</scope>
    <source>
        <strain evidence="1">cv. AL8/78</strain>
    </source>
</reference>
<organism evidence="1 2">
    <name type="scientific">Aegilops tauschii subsp. strangulata</name>
    <name type="common">Goatgrass</name>
    <dbReference type="NCBI Taxonomy" id="200361"/>
    <lineage>
        <taxon>Eukaryota</taxon>
        <taxon>Viridiplantae</taxon>
        <taxon>Streptophyta</taxon>
        <taxon>Embryophyta</taxon>
        <taxon>Tracheophyta</taxon>
        <taxon>Spermatophyta</taxon>
        <taxon>Magnoliopsida</taxon>
        <taxon>Liliopsida</taxon>
        <taxon>Poales</taxon>
        <taxon>Poaceae</taxon>
        <taxon>BOP clade</taxon>
        <taxon>Pooideae</taxon>
        <taxon>Triticodae</taxon>
        <taxon>Triticeae</taxon>
        <taxon>Triticinae</taxon>
        <taxon>Aegilops</taxon>
    </lineage>
</organism>
<dbReference type="Proteomes" id="UP000015105">
    <property type="component" value="Chromosome 2D"/>
</dbReference>
<accession>A0A453A911</accession>
<proteinExistence type="predicted"/>
<dbReference type="Gramene" id="AET2Gv20032800.2">
    <property type="protein sequence ID" value="AET2Gv20032800.2"/>
    <property type="gene ID" value="AET2Gv20032800"/>
</dbReference>
<sequence>MYVQLHGDAWIKESDQIRLQLRLQDTVRSRSLLRCRSP</sequence>
<reference evidence="1" key="4">
    <citation type="submission" date="2019-03" db="UniProtKB">
        <authorList>
            <consortium name="EnsemblPlants"/>
        </authorList>
    </citation>
    <scope>IDENTIFICATION</scope>
</reference>
<protein>
    <submittedName>
        <fullName evidence="1">Uncharacterized protein</fullName>
    </submittedName>
</protein>
<dbReference type="EnsemblPlants" id="AET2Gv20032800.2">
    <property type="protein sequence ID" value="AET2Gv20032800.2"/>
    <property type="gene ID" value="AET2Gv20032800"/>
</dbReference>